<protein>
    <submittedName>
        <fullName evidence="1">Transmembrane protein, putative</fullName>
    </submittedName>
</protein>
<reference evidence="2" key="3">
    <citation type="submission" date="2015-04" db="UniProtKB">
        <authorList>
            <consortium name="EnsemblPlants"/>
        </authorList>
    </citation>
    <scope>IDENTIFICATION</scope>
    <source>
        <strain evidence="2">cv. Jemalong A17</strain>
    </source>
</reference>
<dbReference type="Proteomes" id="UP000002051">
    <property type="component" value="Chromosome 2"/>
</dbReference>
<keyword evidence="3" id="KW-1185">Reference proteome</keyword>
<dbReference type="PaxDb" id="3880-AES67151"/>
<reference evidence="1 3" key="1">
    <citation type="journal article" date="2011" name="Nature">
        <title>The Medicago genome provides insight into the evolution of rhizobial symbioses.</title>
        <authorList>
            <person name="Young N.D."/>
            <person name="Debelle F."/>
            <person name="Oldroyd G.E."/>
            <person name="Geurts R."/>
            <person name="Cannon S.B."/>
            <person name="Udvardi M.K."/>
            <person name="Benedito V.A."/>
            <person name="Mayer K.F."/>
            <person name="Gouzy J."/>
            <person name="Schoof H."/>
            <person name="Van de Peer Y."/>
            <person name="Proost S."/>
            <person name="Cook D.R."/>
            <person name="Meyers B.C."/>
            <person name="Spannagl M."/>
            <person name="Cheung F."/>
            <person name="De Mita S."/>
            <person name="Krishnakumar V."/>
            <person name="Gundlach H."/>
            <person name="Zhou S."/>
            <person name="Mudge J."/>
            <person name="Bharti A.K."/>
            <person name="Murray J.D."/>
            <person name="Naoumkina M.A."/>
            <person name="Rosen B."/>
            <person name="Silverstein K.A."/>
            <person name="Tang H."/>
            <person name="Rombauts S."/>
            <person name="Zhao P.X."/>
            <person name="Zhou P."/>
            <person name="Barbe V."/>
            <person name="Bardou P."/>
            <person name="Bechner M."/>
            <person name="Bellec A."/>
            <person name="Berger A."/>
            <person name="Berges H."/>
            <person name="Bidwell S."/>
            <person name="Bisseling T."/>
            <person name="Choisne N."/>
            <person name="Couloux A."/>
            <person name="Denny R."/>
            <person name="Deshpande S."/>
            <person name="Dai X."/>
            <person name="Doyle J.J."/>
            <person name="Dudez A.M."/>
            <person name="Farmer A.D."/>
            <person name="Fouteau S."/>
            <person name="Franken C."/>
            <person name="Gibelin C."/>
            <person name="Gish J."/>
            <person name="Goldstein S."/>
            <person name="Gonzalez A.J."/>
            <person name="Green P.J."/>
            <person name="Hallab A."/>
            <person name="Hartog M."/>
            <person name="Hua A."/>
            <person name="Humphray S.J."/>
            <person name="Jeong D.H."/>
            <person name="Jing Y."/>
            <person name="Jocker A."/>
            <person name="Kenton S.M."/>
            <person name="Kim D.J."/>
            <person name="Klee K."/>
            <person name="Lai H."/>
            <person name="Lang C."/>
            <person name="Lin S."/>
            <person name="Macmil S.L."/>
            <person name="Magdelenat G."/>
            <person name="Matthews L."/>
            <person name="McCorrison J."/>
            <person name="Monaghan E.L."/>
            <person name="Mun J.H."/>
            <person name="Najar F.Z."/>
            <person name="Nicholson C."/>
            <person name="Noirot C."/>
            <person name="O'Bleness M."/>
            <person name="Paule C.R."/>
            <person name="Poulain J."/>
            <person name="Prion F."/>
            <person name="Qin B."/>
            <person name="Qu C."/>
            <person name="Retzel E.F."/>
            <person name="Riddle C."/>
            <person name="Sallet E."/>
            <person name="Samain S."/>
            <person name="Samson N."/>
            <person name="Sanders I."/>
            <person name="Saurat O."/>
            <person name="Scarpelli C."/>
            <person name="Schiex T."/>
            <person name="Segurens B."/>
            <person name="Severin A.J."/>
            <person name="Sherrier D.J."/>
            <person name="Shi R."/>
            <person name="Sims S."/>
            <person name="Singer S.R."/>
            <person name="Sinharoy S."/>
            <person name="Sterck L."/>
            <person name="Viollet A."/>
            <person name="Wang B.B."/>
            <person name="Wang K."/>
            <person name="Wang M."/>
            <person name="Wang X."/>
            <person name="Warfsmann J."/>
            <person name="Weissenbach J."/>
            <person name="White D.D."/>
            <person name="White J.D."/>
            <person name="Wiley G.B."/>
            <person name="Wincker P."/>
            <person name="Xing Y."/>
            <person name="Yang L."/>
            <person name="Yao Z."/>
            <person name="Ying F."/>
            <person name="Zhai J."/>
            <person name="Zhou L."/>
            <person name="Zuber A."/>
            <person name="Denarie J."/>
            <person name="Dixon R.A."/>
            <person name="May G.D."/>
            <person name="Schwartz D.C."/>
            <person name="Rogers J."/>
            <person name="Quetier F."/>
            <person name="Town C.D."/>
            <person name="Roe B.A."/>
        </authorList>
    </citation>
    <scope>NUCLEOTIDE SEQUENCE [LARGE SCALE GENOMIC DNA]</scope>
    <source>
        <strain evidence="1">A17</strain>
        <strain evidence="2 3">cv. Jemalong A17</strain>
    </source>
</reference>
<evidence type="ECO:0000313" key="3">
    <source>
        <dbReference type="Proteomes" id="UP000002051"/>
    </source>
</evidence>
<accession>G7IRE9</accession>
<keyword evidence="1" id="KW-0472">Membrane</keyword>
<evidence type="ECO:0000313" key="2">
    <source>
        <dbReference type="EnsemblPlants" id="AES67151"/>
    </source>
</evidence>
<name>G7IRE9_MEDTR</name>
<organism evidence="1 3">
    <name type="scientific">Medicago truncatula</name>
    <name type="common">Barrel medic</name>
    <name type="synonym">Medicago tribuloides</name>
    <dbReference type="NCBI Taxonomy" id="3880"/>
    <lineage>
        <taxon>Eukaryota</taxon>
        <taxon>Viridiplantae</taxon>
        <taxon>Streptophyta</taxon>
        <taxon>Embryophyta</taxon>
        <taxon>Tracheophyta</taxon>
        <taxon>Spermatophyta</taxon>
        <taxon>Magnoliopsida</taxon>
        <taxon>eudicotyledons</taxon>
        <taxon>Gunneridae</taxon>
        <taxon>Pentapetalae</taxon>
        <taxon>rosids</taxon>
        <taxon>fabids</taxon>
        <taxon>Fabales</taxon>
        <taxon>Fabaceae</taxon>
        <taxon>Papilionoideae</taxon>
        <taxon>50 kb inversion clade</taxon>
        <taxon>NPAAA clade</taxon>
        <taxon>Hologalegina</taxon>
        <taxon>IRL clade</taxon>
        <taxon>Trifolieae</taxon>
        <taxon>Medicago</taxon>
    </lineage>
</organism>
<dbReference type="EMBL" id="CM001218">
    <property type="protein sequence ID" value="AES67151.1"/>
    <property type="molecule type" value="Genomic_DNA"/>
</dbReference>
<evidence type="ECO:0000313" key="1">
    <source>
        <dbReference type="EMBL" id="AES67151.1"/>
    </source>
</evidence>
<reference evidence="1 3" key="2">
    <citation type="journal article" date="2014" name="BMC Genomics">
        <title>An improved genome release (version Mt4.0) for the model legume Medicago truncatula.</title>
        <authorList>
            <person name="Tang H."/>
            <person name="Krishnakumar V."/>
            <person name="Bidwell S."/>
            <person name="Rosen B."/>
            <person name="Chan A."/>
            <person name="Zhou S."/>
            <person name="Gentzbittel L."/>
            <person name="Childs K.L."/>
            <person name="Yandell M."/>
            <person name="Gundlach H."/>
            <person name="Mayer K.F."/>
            <person name="Schwartz D.C."/>
            <person name="Town C.D."/>
        </authorList>
    </citation>
    <scope>GENOME REANNOTATION</scope>
    <source>
        <strain evidence="2 3">cv. Jemalong A17</strain>
    </source>
</reference>
<proteinExistence type="predicted"/>
<dbReference type="AlphaFoldDB" id="G7IRE9"/>
<dbReference type="EnsemblPlants" id="AES67151">
    <property type="protein sequence ID" value="AES67151"/>
    <property type="gene ID" value="MTR_2g087450"/>
</dbReference>
<dbReference type="HOGENOM" id="CLU_2945155_0_0_1"/>
<keyword evidence="1" id="KW-0812">Transmembrane</keyword>
<gene>
    <name evidence="1" type="ordered locus">MTR_2g087450</name>
</gene>
<sequence length="60" mass="6395">MLPLKRKLLLGCIVVAGFSANGSILLVPPLLLYVQTDRLASIVPFVERGSDTTVGHTTTT</sequence>